<dbReference type="InterPro" id="IPR002716">
    <property type="entry name" value="PIN_dom"/>
</dbReference>
<dbReference type="Gene3D" id="3.40.50.1010">
    <property type="entry name" value="5'-nuclease"/>
    <property type="match status" value="1"/>
</dbReference>
<dbReference type="AlphaFoldDB" id="A0A0F9EFW7"/>
<dbReference type="Pfam" id="PF01850">
    <property type="entry name" value="PIN"/>
    <property type="match status" value="1"/>
</dbReference>
<accession>A0A0F9EFW7</accession>
<feature type="domain" description="PIN" evidence="1">
    <location>
        <begin position="12"/>
        <end position="118"/>
    </location>
</feature>
<evidence type="ECO:0000259" key="1">
    <source>
        <dbReference type="Pfam" id="PF01850"/>
    </source>
</evidence>
<dbReference type="EMBL" id="LAZR01037172">
    <property type="protein sequence ID" value="KKL22888.1"/>
    <property type="molecule type" value="Genomic_DNA"/>
</dbReference>
<dbReference type="InterPro" id="IPR029060">
    <property type="entry name" value="PIN-like_dom_sf"/>
</dbReference>
<protein>
    <recommendedName>
        <fullName evidence="1">PIN domain-containing protein</fullName>
    </recommendedName>
</protein>
<organism evidence="2">
    <name type="scientific">marine sediment metagenome</name>
    <dbReference type="NCBI Taxonomy" id="412755"/>
    <lineage>
        <taxon>unclassified sequences</taxon>
        <taxon>metagenomes</taxon>
        <taxon>ecological metagenomes</taxon>
    </lineage>
</organism>
<gene>
    <name evidence="2" type="ORF">LCGC14_2430910</name>
</gene>
<evidence type="ECO:0000313" key="2">
    <source>
        <dbReference type="EMBL" id="KKL22888.1"/>
    </source>
</evidence>
<name>A0A0F9EFW7_9ZZZZ</name>
<sequence length="148" mass="17234">MNEKKDTQNTSIAVDTGVLFEFLDDSNLGKVFYQKVLKNPQFQKFYISPLTDVELKYLMCRQSGYKEAKEFISDFLKDFIIYPESELRDEAFRLKCNFPISISDCYSLAVGKILNIPIYMKKEKKIDQVLDGLLSMVKIKFIDDILSK</sequence>
<comment type="caution">
    <text evidence="2">The sequence shown here is derived from an EMBL/GenBank/DDBJ whole genome shotgun (WGS) entry which is preliminary data.</text>
</comment>
<reference evidence="2" key="1">
    <citation type="journal article" date="2015" name="Nature">
        <title>Complex archaea that bridge the gap between prokaryotes and eukaryotes.</title>
        <authorList>
            <person name="Spang A."/>
            <person name="Saw J.H."/>
            <person name="Jorgensen S.L."/>
            <person name="Zaremba-Niedzwiedzka K."/>
            <person name="Martijn J."/>
            <person name="Lind A.E."/>
            <person name="van Eijk R."/>
            <person name="Schleper C."/>
            <person name="Guy L."/>
            <person name="Ettema T.J."/>
        </authorList>
    </citation>
    <scope>NUCLEOTIDE SEQUENCE</scope>
</reference>
<dbReference type="SUPFAM" id="SSF88723">
    <property type="entry name" value="PIN domain-like"/>
    <property type="match status" value="1"/>
</dbReference>
<proteinExistence type="predicted"/>